<comment type="caution">
    <text evidence="2">The sequence shown here is derived from an EMBL/GenBank/DDBJ whole genome shotgun (WGS) entry which is preliminary data.</text>
</comment>
<dbReference type="PANTHER" id="PTHR34301:SF8">
    <property type="entry name" value="ATPASE DOMAIN-CONTAINING PROTEIN"/>
    <property type="match status" value="1"/>
</dbReference>
<evidence type="ECO:0000313" key="3">
    <source>
        <dbReference type="Proteomes" id="UP000035054"/>
    </source>
</evidence>
<dbReference type="SUPFAM" id="SSF52540">
    <property type="entry name" value="P-loop containing nucleoside triphosphate hydrolases"/>
    <property type="match status" value="1"/>
</dbReference>
<protein>
    <recommendedName>
        <fullName evidence="1">Orc1-like AAA ATPase domain-containing protein</fullName>
    </recommendedName>
</protein>
<feature type="domain" description="Orc1-like AAA ATPase" evidence="1">
    <location>
        <begin position="19"/>
        <end position="184"/>
    </location>
</feature>
<dbReference type="PANTHER" id="PTHR34301">
    <property type="entry name" value="DNA-BINDING PROTEIN-RELATED"/>
    <property type="match status" value="1"/>
</dbReference>
<sequence length="398" mass="44841">MDPGLSPFRPGLPAPVECFVGRQHEIGRLYQMSRASTQGRLTVGFISGERGIGKSSLASFVRRRCEREGAMAGCHVFLGGAQDLNGMMRKTFDQLLKESIGQSWHEKATEFFGNRIRSVGLFGITLELDLQEKDLSDLAQNFGPSIREFIKKTDKQGLLLILDDINGLADSGQVAHWLKSTVDELSISQSETRLCILIIGLEDRRQALIQHQESLARVFSVVNIDAWSKDETREFYKKTFASAGARISTRNLESLVGYTGGLPVFAHELGDSVWRMAKTLEIDKHAVINGITDAAEIIGRKFLDQQVFYAIRSEQYRSILKKVMSDGPIDQFRRSDIVKNLTAEEIKVFDNFLQRMKKLGALMQDPTIRGGYQFPNRLYSLYFAFVCSYKSSDQKDND</sequence>
<dbReference type="AlphaFoldDB" id="A0A6N3XBZ9"/>
<proteinExistence type="predicted"/>
<dbReference type="InterPro" id="IPR027417">
    <property type="entry name" value="P-loop_NTPase"/>
</dbReference>
<evidence type="ECO:0000259" key="1">
    <source>
        <dbReference type="Pfam" id="PF13191"/>
    </source>
</evidence>
<dbReference type="Proteomes" id="UP000035054">
    <property type="component" value="Unassembled WGS sequence"/>
</dbReference>
<accession>A0A6N3XBZ9</accession>
<organism evidence="2 3">
    <name type="scientific">Candidatus Synechococcus spongiarum 142</name>
    <dbReference type="NCBI Taxonomy" id="1608213"/>
    <lineage>
        <taxon>Bacteria</taxon>
        <taxon>Bacillati</taxon>
        <taxon>Cyanobacteriota</taxon>
        <taxon>Cyanophyceae</taxon>
        <taxon>Synechococcales</taxon>
        <taxon>Synechococcaceae</taxon>
        <taxon>Synechococcus</taxon>
    </lineage>
</organism>
<dbReference type="Gene3D" id="3.40.50.300">
    <property type="entry name" value="P-loop containing nucleotide triphosphate hydrolases"/>
    <property type="match status" value="1"/>
</dbReference>
<evidence type="ECO:0000313" key="2">
    <source>
        <dbReference type="EMBL" id="KKZ15068.1"/>
    </source>
</evidence>
<gene>
    <name evidence="2" type="ORF">TH68_02405</name>
</gene>
<name>A0A6N3XBZ9_9SYNE</name>
<dbReference type="InterPro" id="IPR041664">
    <property type="entry name" value="AAA_16"/>
</dbReference>
<dbReference type="EMBL" id="JXUO01000077">
    <property type="protein sequence ID" value="KKZ15068.1"/>
    <property type="molecule type" value="Genomic_DNA"/>
</dbReference>
<dbReference type="Pfam" id="PF13191">
    <property type="entry name" value="AAA_16"/>
    <property type="match status" value="1"/>
</dbReference>
<reference evidence="2 3" key="1">
    <citation type="submission" date="2015-01" db="EMBL/GenBank/DDBJ databases">
        <title>Lifestyle Evolution in Cyanobacterial Symbionts of Sponges.</title>
        <authorList>
            <person name="Burgsdorf I."/>
            <person name="Slaby B.M."/>
            <person name="Handley K.M."/>
            <person name="Haber M."/>
            <person name="Blom J."/>
            <person name="Marshall C.W."/>
            <person name="Gilbert J.A."/>
            <person name="Hentschel U."/>
            <person name="Steindler L."/>
        </authorList>
    </citation>
    <scope>NUCLEOTIDE SEQUENCE [LARGE SCALE GENOMIC DNA]</scope>
    <source>
        <strain evidence="2">142</strain>
    </source>
</reference>